<feature type="transmembrane region" description="Helical" evidence="1">
    <location>
        <begin position="165"/>
        <end position="184"/>
    </location>
</feature>
<dbReference type="OrthoDB" id="1438590at2"/>
<feature type="transmembrane region" description="Helical" evidence="1">
    <location>
        <begin position="196"/>
        <end position="218"/>
    </location>
</feature>
<feature type="transmembrane region" description="Helical" evidence="1">
    <location>
        <begin position="61"/>
        <end position="90"/>
    </location>
</feature>
<reference evidence="3" key="1">
    <citation type="submission" date="2016-10" db="EMBL/GenBank/DDBJ databases">
        <authorList>
            <person name="Varghese N."/>
            <person name="Submissions S."/>
        </authorList>
    </citation>
    <scope>NUCLEOTIDE SEQUENCE [LARGE SCALE GENOMIC DNA]</scope>
    <source>
        <strain evidence="3">DSM 17934</strain>
    </source>
</reference>
<dbReference type="AlphaFoldDB" id="A0A1H6VET3"/>
<dbReference type="EMBL" id="FNYA01000005">
    <property type="protein sequence ID" value="SEJ03159.1"/>
    <property type="molecule type" value="Genomic_DNA"/>
</dbReference>
<accession>A0A1H6VET3</accession>
<gene>
    <name evidence="2" type="ORF">SAMN05660918_2212</name>
</gene>
<sequence length="221" mass="26399">MNMMQLSERILVNKDWATILFVLAIAIIALNKSIFSVRFNEFLKLGYSDKYNKVYKDTNNLLNWFTISMFIIQLISFSFFILLLLSFFNYTKTDNYITYIQIITFLFVFVLSKFLIEKIVGTAIDSESVVDQFNLIKTNYRAFLGFILLPVNIVLYYNAIPIKEVFYVILGIFLLYNVFTYYFLVKTYQKMIVGKLFYFILYLCTLEIAPYYFMYYWVTKN</sequence>
<keyword evidence="1" id="KW-0812">Transmembrane</keyword>
<keyword evidence="3" id="KW-1185">Reference proteome</keyword>
<evidence type="ECO:0000313" key="2">
    <source>
        <dbReference type="EMBL" id="SEJ03159.1"/>
    </source>
</evidence>
<evidence type="ECO:0000313" key="3">
    <source>
        <dbReference type="Proteomes" id="UP000199702"/>
    </source>
</evidence>
<evidence type="ECO:0008006" key="4">
    <source>
        <dbReference type="Google" id="ProtNLM"/>
    </source>
</evidence>
<dbReference type="Proteomes" id="UP000199702">
    <property type="component" value="Unassembled WGS sequence"/>
</dbReference>
<feature type="transmembrane region" description="Helical" evidence="1">
    <location>
        <begin position="96"/>
        <end position="116"/>
    </location>
</feature>
<feature type="transmembrane region" description="Helical" evidence="1">
    <location>
        <begin position="16"/>
        <end position="40"/>
    </location>
</feature>
<dbReference type="Pfam" id="PF14093">
    <property type="entry name" value="DUF4271"/>
    <property type="match status" value="1"/>
</dbReference>
<keyword evidence="1" id="KW-1133">Transmembrane helix</keyword>
<dbReference type="STRING" id="402734.SAMN05660918_2212"/>
<organism evidence="2 3">
    <name type="scientific">Flavobacterium terrigena</name>
    <dbReference type="NCBI Taxonomy" id="402734"/>
    <lineage>
        <taxon>Bacteria</taxon>
        <taxon>Pseudomonadati</taxon>
        <taxon>Bacteroidota</taxon>
        <taxon>Flavobacteriia</taxon>
        <taxon>Flavobacteriales</taxon>
        <taxon>Flavobacteriaceae</taxon>
        <taxon>Flavobacterium</taxon>
    </lineage>
</organism>
<protein>
    <recommendedName>
        <fullName evidence="4">DUF4271 domain-containing protein</fullName>
    </recommendedName>
</protein>
<evidence type="ECO:0000256" key="1">
    <source>
        <dbReference type="SAM" id="Phobius"/>
    </source>
</evidence>
<name>A0A1H6VET3_9FLAO</name>
<proteinExistence type="predicted"/>
<keyword evidence="1" id="KW-0472">Membrane</keyword>
<feature type="transmembrane region" description="Helical" evidence="1">
    <location>
        <begin position="142"/>
        <end position="159"/>
    </location>
</feature>
<dbReference type="InterPro" id="IPR025367">
    <property type="entry name" value="DUF4271"/>
</dbReference>